<keyword evidence="3" id="KW-1185">Reference proteome</keyword>
<dbReference type="AlphaFoldDB" id="G2EH32"/>
<evidence type="ECO:0000313" key="3">
    <source>
        <dbReference type="Proteomes" id="UP000003730"/>
    </source>
</evidence>
<keyword evidence="1" id="KW-0472">Membrane</keyword>
<feature type="transmembrane region" description="Helical" evidence="1">
    <location>
        <begin position="12"/>
        <end position="35"/>
    </location>
</feature>
<feature type="transmembrane region" description="Helical" evidence="1">
    <location>
        <begin position="55"/>
        <end position="78"/>
    </location>
</feature>
<evidence type="ECO:0000313" key="2">
    <source>
        <dbReference type="EMBL" id="EGV42167.1"/>
    </source>
</evidence>
<accession>G2EH32</accession>
<dbReference type="Proteomes" id="UP000003730">
    <property type="component" value="Unassembled WGS sequence"/>
</dbReference>
<protein>
    <submittedName>
        <fullName evidence="2">DUF2975 domain-containing protein</fullName>
    </submittedName>
</protein>
<keyword evidence="1" id="KW-0812">Transmembrane</keyword>
<dbReference type="OrthoDB" id="1448668at2"/>
<reference evidence="2 3" key="1">
    <citation type="journal article" date="2008" name="Int. J. Syst. Evol. Microbiol.">
        <title>Bizionia argentinensis sp. nov., isolated from surface marine water in Antarctica.</title>
        <authorList>
            <person name="Bercovich A."/>
            <person name="Vazquez S.C."/>
            <person name="Yankilevich P."/>
            <person name="Coria S.H."/>
            <person name="Foti M."/>
            <person name="Hernandez E."/>
            <person name="Vidal A."/>
            <person name="Ruberto L."/>
            <person name="Melo C."/>
            <person name="Marenssi S."/>
            <person name="Criscuolo M."/>
            <person name="Memoli M."/>
            <person name="Arguelles M."/>
            <person name="Mac Cormack W.P."/>
        </authorList>
    </citation>
    <scope>NUCLEOTIDE SEQUENCE [LARGE SCALE GENOMIC DNA]</scope>
    <source>
        <strain evidence="2 3">JUB59</strain>
    </source>
</reference>
<dbReference type="Pfam" id="PF11188">
    <property type="entry name" value="DUF2975"/>
    <property type="match status" value="1"/>
</dbReference>
<keyword evidence="1" id="KW-1133">Transmembrane helix</keyword>
<dbReference type="InterPro" id="IPR021354">
    <property type="entry name" value="DUF2975"/>
</dbReference>
<feature type="transmembrane region" description="Helical" evidence="1">
    <location>
        <begin position="99"/>
        <end position="123"/>
    </location>
</feature>
<sequence>MRKLIVLKTVIDFIWIVSCIPSLIFGFGWIIYMFFDSSILGIVESDIFSSESPFWQKQLIFLLIYAIACGFIYAIFLFRKTLRFFQKRKPFDDYVIKTYNLIGKLLIVLSVFSTALMFVVKLIFSSKMFLNLGFSPYLLLMCLGFFFMVLSESFKIAKHAKHDSELTI</sequence>
<proteinExistence type="predicted"/>
<evidence type="ECO:0000256" key="1">
    <source>
        <dbReference type="SAM" id="Phobius"/>
    </source>
</evidence>
<dbReference type="eggNOG" id="ENOG5032VD8">
    <property type="taxonomic scope" value="Bacteria"/>
</dbReference>
<dbReference type="STRING" id="1046627.BZARG_419"/>
<name>G2EH32_9FLAO</name>
<dbReference type="EMBL" id="AFXZ01000067">
    <property type="protein sequence ID" value="EGV42167.1"/>
    <property type="molecule type" value="Genomic_DNA"/>
</dbReference>
<gene>
    <name evidence="2" type="ORF">BZARG_419</name>
</gene>
<feature type="transmembrane region" description="Helical" evidence="1">
    <location>
        <begin position="129"/>
        <end position="150"/>
    </location>
</feature>
<comment type="caution">
    <text evidence="2">The sequence shown here is derived from an EMBL/GenBank/DDBJ whole genome shotgun (WGS) entry which is preliminary data.</text>
</comment>
<organism evidence="2 3">
    <name type="scientific">Bizionia argentinensis JUB59</name>
    <dbReference type="NCBI Taxonomy" id="1046627"/>
    <lineage>
        <taxon>Bacteria</taxon>
        <taxon>Pseudomonadati</taxon>
        <taxon>Bacteroidota</taxon>
        <taxon>Flavobacteriia</taxon>
        <taxon>Flavobacteriales</taxon>
        <taxon>Flavobacteriaceae</taxon>
        <taxon>Bizionia</taxon>
    </lineage>
</organism>
<dbReference type="RefSeq" id="WP_008639575.1">
    <property type="nucleotide sequence ID" value="NZ_AFXZ01000067.1"/>
</dbReference>